<keyword evidence="1" id="KW-0472">Membrane</keyword>
<keyword evidence="1" id="KW-1133">Transmembrane helix</keyword>
<dbReference type="RefSeq" id="WP_378245134.1">
    <property type="nucleotide sequence ID" value="NZ_JBHSKF010000003.1"/>
</dbReference>
<feature type="transmembrane region" description="Helical" evidence="1">
    <location>
        <begin position="34"/>
        <end position="56"/>
    </location>
</feature>
<dbReference type="EMBL" id="JBHSKF010000003">
    <property type="protein sequence ID" value="MFC5286803.1"/>
    <property type="molecule type" value="Genomic_DNA"/>
</dbReference>
<comment type="caution">
    <text evidence="2">The sequence shown here is derived from an EMBL/GenBank/DDBJ whole genome shotgun (WGS) entry which is preliminary data.</text>
</comment>
<accession>A0ABW0EKF3</accession>
<keyword evidence="1" id="KW-0812">Transmembrane</keyword>
<evidence type="ECO:0000313" key="2">
    <source>
        <dbReference type="EMBL" id="MFC5286803.1"/>
    </source>
</evidence>
<feature type="transmembrane region" description="Helical" evidence="1">
    <location>
        <begin position="120"/>
        <end position="140"/>
    </location>
</feature>
<organism evidence="2 3">
    <name type="scientific">Actinokineospora guangxiensis</name>
    <dbReference type="NCBI Taxonomy" id="1490288"/>
    <lineage>
        <taxon>Bacteria</taxon>
        <taxon>Bacillati</taxon>
        <taxon>Actinomycetota</taxon>
        <taxon>Actinomycetes</taxon>
        <taxon>Pseudonocardiales</taxon>
        <taxon>Pseudonocardiaceae</taxon>
        <taxon>Actinokineospora</taxon>
    </lineage>
</organism>
<dbReference type="InterPro" id="IPR021517">
    <property type="entry name" value="DUF3180"/>
</dbReference>
<protein>
    <submittedName>
        <fullName evidence="2">DUF3180 domain-containing protein</fullName>
    </submittedName>
</protein>
<name>A0ABW0EKF3_9PSEU</name>
<gene>
    <name evidence="2" type="ORF">ACFPM7_07050</name>
</gene>
<feature type="transmembrane region" description="Helical" evidence="1">
    <location>
        <begin position="9"/>
        <end position="28"/>
    </location>
</feature>
<keyword evidence="3" id="KW-1185">Reference proteome</keyword>
<evidence type="ECO:0000313" key="3">
    <source>
        <dbReference type="Proteomes" id="UP001596157"/>
    </source>
</evidence>
<reference evidence="3" key="1">
    <citation type="journal article" date="2019" name="Int. J. Syst. Evol. Microbiol.">
        <title>The Global Catalogue of Microorganisms (GCM) 10K type strain sequencing project: providing services to taxonomists for standard genome sequencing and annotation.</title>
        <authorList>
            <consortium name="The Broad Institute Genomics Platform"/>
            <consortium name="The Broad Institute Genome Sequencing Center for Infectious Disease"/>
            <person name="Wu L."/>
            <person name="Ma J."/>
        </authorList>
    </citation>
    <scope>NUCLEOTIDE SEQUENCE [LARGE SCALE GENOMIC DNA]</scope>
    <source>
        <strain evidence="3">CCUG 59778</strain>
    </source>
</reference>
<feature type="transmembrane region" description="Helical" evidence="1">
    <location>
        <begin position="90"/>
        <end position="108"/>
    </location>
</feature>
<dbReference type="Proteomes" id="UP001596157">
    <property type="component" value="Unassembled WGS sequence"/>
</dbReference>
<proteinExistence type="predicted"/>
<evidence type="ECO:0000256" key="1">
    <source>
        <dbReference type="SAM" id="Phobius"/>
    </source>
</evidence>
<dbReference type="Pfam" id="PF11377">
    <property type="entry name" value="DUF3180"/>
    <property type="match status" value="1"/>
</dbReference>
<sequence length="162" mass="16816">MRFTKASDLVPAGLVTAVALYLFMRLLYGELPPLPTFAGVTLLVLAVVEAVFGHVLRGRIRGSGGTRPTGRPLQPITAARALALAKASSLLGAIMLGAWLAVLAYVVPESARVDAARSDIPSAVIGALSAAVLIGAALWLESCCRTPDSPDDQRDQGARPTA</sequence>